<protein>
    <submittedName>
        <fullName evidence="2">Uncharacterized protein</fullName>
    </submittedName>
</protein>
<comment type="caution">
    <text evidence="2">The sequence shown here is derived from an EMBL/GenBank/DDBJ whole genome shotgun (WGS) entry which is preliminary data.</text>
</comment>
<feature type="non-terminal residue" evidence="2">
    <location>
        <position position="152"/>
    </location>
</feature>
<accession>A0ABN8SJ81</accession>
<name>A0ABN8SJ81_9CNID</name>
<feature type="transmembrane region" description="Helical" evidence="1">
    <location>
        <begin position="28"/>
        <end position="49"/>
    </location>
</feature>
<evidence type="ECO:0000313" key="2">
    <source>
        <dbReference type="EMBL" id="CAH3191551.1"/>
    </source>
</evidence>
<dbReference type="EMBL" id="CALNXI010002951">
    <property type="protein sequence ID" value="CAH3191551.1"/>
    <property type="molecule type" value="Genomic_DNA"/>
</dbReference>
<proteinExistence type="predicted"/>
<keyword evidence="1" id="KW-0812">Transmembrane</keyword>
<gene>
    <name evidence="2" type="ORF">PEVE_00022069</name>
</gene>
<dbReference type="Proteomes" id="UP001159427">
    <property type="component" value="Unassembled WGS sequence"/>
</dbReference>
<evidence type="ECO:0000313" key="3">
    <source>
        <dbReference type="Proteomes" id="UP001159427"/>
    </source>
</evidence>
<keyword evidence="3" id="KW-1185">Reference proteome</keyword>
<sequence>ELPSKRSVLIPPKDQKNVYANSEAANDLIMSSLLLVFLVMIPIVSFVHAESDSGHAEMKKSDSRYPYVKRKLTDFDSGPRYPYVKRKLTDFDSGPRYPYVKRKLTDFDSGPRYPYVKRKLKDFDSGPHYPYIKRKMRHFDSRLEAANKAGKR</sequence>
<evidence type="ECO:0000256" key="1">
    <source>
        <dbReference type="SAM" id="Phobius"/>
    </source>
</evidence>
<feature type="non-terminal residue" evidence="2">
    <location>
        <position position="1"/>
    </location>
</feature>
<keyword evidence="1" id="KW-0472">Membrane</keyword>
<keyword evidence="1" id="KW-1133">Transmembrane helix</keyword>
<reference evidence="2 3" key="1">
    <citation type="submission" date="2022-05" db="EMBL/GenBank/DDBJ databases">
        <authorList>
            <consortium name="Genoscope - CEA"/>
            <person name="William W."/>
        </authorList>
    </citation>
    <scope>NUCLEOTIDE SEQUENCE [LARGE SCALE GENOMIC DNA]</scope>
</reference>
<organism evidence="2 3">
    <name type="scientific">Porites evermanni</name>
    <dbReference type="NCBI Taxonomy" id="104178"/>
    <lineage>
        <taxon>Eukaryota</taxon>
        <taxon>Metazoa</taxon>
        <taxon>Cnidaria</taxon>
        <taxon>Anthozoa</taxon>
        <taxon>Hexacorallia</taxon>
        <taxon>Scleractinia</taxon>
        <taxon>Fungiina</taxon>
        <taxon>Poritidae</taxon>
        <taxon>Porites</taxon>
    </lineage>
</organism>